<dbReference type="EMBL" id="BMHT01000011">
    <property type="protein sequence ID" value="GGF27039.1"/>
    <property type="molecule type" value="Genomic_DNA"/>
</dbReference>
<evidence type="ECO:0000256" key="1">
    <source>
        <dbReference type="ARBA" id="ARBA00022670"/>
    </source>
</evidence>
<dbReference type="PRINTS" id="PR00723">
    <property type="entry name" value="SUBTILISIN"/>
</dbReference>
<dbReference type="SUPFAM" id="SSF52743">
    <property type="entry name" value="Subtilisin-like"/>
    <property type="match status" value="1"/>
</dbReference>
<proteinExistence type="predicted"/>
<dbReference type="InterPro" id="IPR034074">
    <property type="entry name" value="Y4bN_pept_dom"/>
</dbReference>
<dbReference type="Gene3D" id="3.40.50.200">
    <property type="entry name" value="Peptidase S8/S53 domain"/>
    <property type="match status" value="1"/>
</dbReference>
<evidence type="ECO:0000256" key="3">
    <source>
        <dbReference type="ARBA" id="ARBA00022825"/>
    </source>
</evidence>
<evidence type="ECO:0000313" key="6">
    <source>
        <dbReference type="Proteomes" id="UP000632273"/>
    </source>
</evidence>
<keyword evidence="2" id="KW-0378">Hydrolase</keyword>
<evidence type="ECO:0000256" key="2">
    <source>
        <dbReference type="ARBA" id="ARBA00022801"/>
    </source>
</evidence>
<dbReference type="CDD" id="cd04847">
    <property type="entry name" value="Peptidases_S8_Subtilisin_like_2"/>
    <property type="match status" value="1"/>
</dbReference>
<feature type="domain" description="Peptidase S8/S53" evidence="4">
    <location>
        <begin position="298"/>
        <end position="636"/>
    </location>
</feature>
<dbReference type="Proteomes" id="UP000632273">
    <property type="component" value="Unassembled WGS sequence"/>
</dbReference>
<evidence type="ECO:0000313" key="5">
    <source>
        <dbReference type="EMBL" id="GGF27039.1"/>
    </source>
</evidence>
<keyword evidence="1" id="KW-0645">Protease</keyword>
<sequence length="845" mass="95231">MAKNRIKPHILVNGYADIFLYKYPGRRPIAKDPKAQNRIIHGNKLLQELQSVRNQIDVNNNVVLAHEFVRDDIIYVDFASEWGFELKFESLDQDKYDPAFQILNIREEKRVVGIDSEESRYHATLVMTKGGVGQFIKKVEKYLTENGRTREGEDNGKPKNYALINNIHNIQLATLKSFWTDEPEIPFPEASESIWWEVWFRRTRDNENISRILQNLRASDVQIGQSELLFAEHRVRLIKGTAAQLSRSLLLLDSLAELRKPQELADFLIHKDDSSSSTGHNEWLEDLGKRTQASLDENSVLVCLLDSGVNNEHPLLKPFLPDAHLYTYNDAWGTYDGWDNGGHGTGIAGLALYGDLTDAVATPAQIRIAHGLESFKIVQLSDPNDVELYGAVTEYACSVPLIDRANTPRVFCMTITDKTQAFKGRPSAWSAAVDKIAFGSSMDPIDPQLIIVSSGNTVINNLGEHPDVNYIESIHDPGQAYNCLTVGAYTRKDKIDQSQWPGWRALAQHGAMAPCNSTSIIWEHQWPIKPDIVMEGGNLSTNEYFVVSHPSLKVLTTDKDYPSAIFLPFGDTSGAAALAAKMAAELRTAYPQYWPETIRALMVHSAEWTSAMLNGQQFESLTERARINLLRSVGYGVPIQEKAMYSAENSLTLIAEREIQPYQLQGSIAKYNEYHLFALPWPADILADELYAEDVTLKITLSYFIEPNPGSKNKKYASNFQYHSHGLDFAVIKPGEALRTFKQRISAASESPEDDIDTRDEQWLIKRVRSRGSVKKDFIVMSGADMARRNTIAVYPKNGWYKNRKKLGKANSKVRYSLIVTLETPTTDVDIYTPVQIKITNLIPS</sequence>
<comment type="caution">
    <text evidence="5">The sequence shown here is derived from an EMBL/GenBank/DDBJ whole genome shotgun (WGS) entry which is preliminary data.</text>
</comment>
<dbReference type="InterPro" id="IPR000209">
    <property type="entry name" value="Peptidase_S8/S53_dom"/>
</dbReference>
<gene>
    <name evidence="5" type="ORF">GCM10011383_43250</name>
</gene>
<keyword evidence="3" id="KW-0720">Serine protease</keyword>
<evidence type="ECO:0000259" key="4">
    <source>
        <dbReference type="Pfam" id="PF00082"/>
    </source>
</evidence>
<dbReference type="InterPro" id="IPR036852">
    <property type="entry name" value="Peptidase_S8/S53_dom_sf"/>
</dbReference>
<name>A0ABQ1UVS9_9BACT</name>
<protein>
    <submittedName>
        <fullName evidence="5">Subtilisin proteinase</fullName>
    </submittedName>
</protein>
<keyword evidence="6" id="KW-1185">Reference proteome</keyword>
<organism evidence="5 6">
    <name type="scientific">Hymenobacter cavernae</name>
    <dbReference type="NCBI Taxonomy" id="2044852"/>
    <lineage>
        <taxon>Bacteria</taxon>
        <taxon>Pseudomonadati</taxon>
        <taxon>Bacteroidota</taxon>
        <taxon>Cytophagia</taxon>
        <taxon>Cytophagales</taxon>
        <taxon>Hymenobacteraceae</taxon>
        <taxon>Hymenobacter</taxon>
    </lineage>
</organism>
<dbReference type="Pfam" id="PF00082">
    <property type="entry name" value="Peptidase_S8"/>
    <property type="match status" value="1"/>
</dbReference>
<reference evidence="6" key="1">
    <citation type="journal article" date="2019" name="Int. J. Syst. Evol. Microbiol.">
        <title>The Global Catalogue of Microorganisms (GCM) 10K type strain sequencing project: providing services to taxonomists for standard genome sequencing and annotation.</title>
        <authorList>
            <consortium name="The Broad Institute Genomics Platform"/>
            <consortium name="The Broad Institute Genome Sequencing Center for Infectious Disease"/>
            <person name="Wu L."/>
            <person name="Ma J."/>
        </authorList>
    </citation>
    <scope>NUCLEOTIDE SEQUENCE [LARGE SCALE GENOMIC DNA]</scope>
    <source>
        <strain evidence="6">CGMCC 1.15197</strain>
    </source>
</reference>
<dbReference type="InterPro" id="IPR015500">
    <property type="entry name" value="Peptidase_S8_subtilisin-rel"/>
</dbReference>
<accession>A0ABQ1UVS9</accession>
<dbReference type="RefSeq" id="WP_188816185.1">
    <property type="nucleotide sequence ID" value="NZ_BMHT01000011.1"/>
</dbReference>